<dbReference type="SUPFAM" id="SSF55653">
    <property type="entry name" value="Ribosomal protein L9 C-domain"/>
    <property type="match status" value="1"/>
</dbReference>
<dbReference type="OrthoDB" id="9788336at2"/>
<dbReference type="Proteomes" id="UP000018700">
    <property type="component" value="Chromosome"/>
</dbReference>
<evidence type="ECO:0000313" key="11">
    <source>
        <dbReference type="Proteomes" id="UP000018700"/>
    </source>
</evidence>
<proteinExistence type="inferred from homology"/>
<name>V9TTF2_9PROT</name>
<dbReference type="SUPFAM" id="SSF55658">
    <property type="entry name" value="L9 N-domain-like"/>
    <property type="match status" value="1"/>
</dbReference>
<keyword evidence="11" id="KW-1185">Reference proteome</keyword>
<dbReference type="Gene3D" id="3.10.430.100">
    <property type="entry name" value="Ribosomal protein L9, C-terminal domain"/>
    <property type="match status" value="1"/>
</dbReference>
<dbReference type="AlphaFoldDB" id="V9TTF2"/>
<reference evidence="10 11" key="1">
    <citation type="journal article" date="2013" name="PLoS ONE">
        <title>Bacterial endosymbiosis in a chordate host: long-term co-evolution and conservation of secondary metabolism.</title>
        <authorList>
            <person name="Kwan J.C."/>
            <person name="Schmidt E.W."/>
        </authorList>
    </citation>
    <scope>NUCLEOTIDE SEQUENCE [LARGE SCALE GENOMIC DNA]</scope>
    <source>
        <strain evidence="11">faulkneri L5</strain>
    </source>
</reference>
<dbReference type="PANTHER" id="PTHR21368">
    <property type="entry name" value="50S RIBOSOMAL PROTEIN L9"/>
    <property type="match status" value="1"/>
</dbReference>
<dbReference type="GO" id="GO:1990904">
    <property type="term" value="C:ribonucleoprotein complex"/>
    <property type="evidence" value="ECO:0007669"/>
    <property type="project" value="UniProtKB-KW"/>
</dbReference>
<dbReference type="STRING" id="1401328.P856_211"/>
<evidence type="ECO:0000259" key="8">
    <source>
        <dbReference type="Pfam" id="PF01281"/>
    </source>
</evidence>
<dbReference type="Pfam" id="PF03948">
    <property type="entry name" value="Ribosomal_L9_C"/>
    <property type="match status" value="1"/>
</dbReference>
<dbReference type="InterPro" id="IPR020069">
    <property type="entry name" value="Ribosomal_bL9_C"/>
</dbReference>
<organism evidence="10 11">
    <name type="scientific">Candidatus Endolissoclinum faulkneri L5</name>
    <dbReference type="NCBI Taxonomy" id="1401328"/>
    <lineage>
        <taxon>Bacteria</taxon>
        <taxon>Pseudomonadati</taxon>
        <taxon>Pseudomonadota</taxon>
        <taxon>Alphaproteobacteria</taxon>
        <taxon>Rhodospirillales</taxon>
        <taxon>Rhodospirillaceae</taxon>
        <taxon>Candidatus Endolissoclinum</taxon>
    </lineage>
</organism>
<evidence type="ECO:0000256" key="3">
    <source>
        <dbReference type="ARBA" id="ARBA00022884"/>
    </source>
</evidence>
<comment type="function">
    <text evidence="7">Binds to the 23S rRNA.</text>
</comment>
<keyword evidence="3 7" id="KW-0694">RNA-binding</keyword>
<dbReference type="PATRIC" id="fig|1401328.3.peg.201"/>
<evidence type="ECO:0000256" key="4">
    <source>
        <dbReference type="ARBA" id="ARBA00022980"/>
    </source>
</evidence>
<evidence type="ECO:0000256" key="2">
    <source>
        <dbReference type="ARBA" id="ARBA00022730"/>
    </source>
</evidence>
<dbReference type="InterPro" id="IPR036935">
    <property type="entry name" value="Ribosomal_bL9_N_sf"/>
</dbReference>
<dbReference type="GO" id="GO:0019843">
    <property type="term" value="F:rRNA binding"/>
    <property type="evidence" value="ECO:0007669"/>
    <property type="project" value="UniProtKB-UniRule"/>
</dbReference>
<dbReference type="InterPro" id="IPR009027">
    <property type="entry name" value="Ribosomal_bL9/RNase_H1_N"/>
</dbReference>
<dbReference type="Pfam" id="PF01281">
    <property type="entry name" value="Ribosomal_L9_N"/>
    <property type="match status" value="1"/>
</dbReference>
<dbReference type="GO" id="GO:0003735">
    <property type="term" value="F:structural constituent of ribosome"/>
    <property type="evidence" value="ECO:0007669"/>
    <property type="project" value="InterPro"/>
</dbReference>
<dbReference type="EMBL" id="CP006745">
    <property type="protein sequence ID" value="AHC73442.1"/>
    <property type="molecule type" value="Genomic_DNA"/>
</dbReference>
<dbReference type="RefSeq" id="WP_025300325.1">
    <property type="nucleotide sequence ID" value="NZ_CP006745.1"/>
</dbReference>
<dbReference type="InterPro" id="IPR020594">
    <property type="entry name" value="Ribosomal_bL9_bac/chp"/>
</dbReference>
<dbReference type="Gene3D" id="3.40.5.10">
    <property type="entry name" value="Ribosomal protein L9, N-terminal domain"/>
    <property type="match status" value="1"/>
</dbReference>
<evidence type="ECO:0000256" key="7">
    <source>
        <dbReference type="HAMAP-Rule" id="MF_00503"/>
    </source>
</evidence>
<protein>
    <recommendedName>
        <fullName evidence="6 7">Large ribosomal subunit protein bL9</fullName>
    </recommendedName>
</protein>
<dbReference type="GO" id="GO:0006412">
    <property type="term" value="P:translation"/>
    <property type="evidence" value="ECO:0007669"/>
    <property type="project" value="UniProtKB-UniRule"/>
</dbReference>
<dbReference type="HAMAP" id="MF_00503">
    <property type="entry name" value="Ribosomal_bL9"/>
    <property type="match status" value="1"/>
</dbReference>
<dbReference type="GO" id="GO:0005840">
    <property type="term" value="C:ribosome"/>
    <property type="evidence" value="ECO:0007669"/>
    <property type="project" value="UniProtKB-KW"/>
</dbReference>
<dbReference type="eggNOG" id="COG0359">
    <property type="taxonomic scope" value="Bacteria"/>
</dbReference>
<evidence type="ECO:0000256" key="5">
    <source>
        <dbReference type="ARBA" id="ARBA00023274"/>
    </source>
</evidence>
<dbReference type="HOGENOM" id="CLU_078938_1_0_5"/>
<evidence type="ECO:0000256" key="6">
    <source>
        <dbReference type="ARBA" id="ARBA00035292"/>
    </source>
</evidence>
<gene>
    <name evidence="7 10" type="primary">rplI</name>
    <name evidence="10" type="ORF">P856_211</name>
</gene>
<keyword evidence="4 7" id="KW-0689">Ribosomal protein</keyword>
<dbReference type="KEGG" id="efk:P856_211"/>
<evidence type="ECO:0000259" key="9">
    <source>
        <dbReference type="Pfam" id="PF03948"/>
    </source>
</evidence>
<keyword evidence="5 7" id="KW-0687">Ribonucleoprotein</keyword>
<evidence type="ECO:0000313" key="10">
    <source>
        <dbReference type="EMBL" id="AHC73442.1"/>
    </source>
</evidence>
<keyword evidence="2 7" id="KW-0699">rRNA-binding</keyword>
<feature type="domain" description="Large ribosomal subunit protein bL9 C-terminal" evidence="9">
    <location>
        <begin position="64"/>
        <end position="145"/>
    </location>
</feature>
<feature type="domain" description="Ribosomal protein L9" evidence="8">
    <location>
        <begin position="1"/>
        <end position="46"/>
    </location>
</feature>
<dbReference type="InterPro" id="IPR020070">
    <property type="entry name" value="Ribosomal_bL9_N"/>
</dbReference>
<evidence type="ECO:0000256" key="1">
    <source>
        <dbReference type="ARBA" id="ARBA00010605"/>
    </source>
</evidence>
<dbReference type="NCBIfam" id="TIGR00158">
    <property type="entry name" value="L9"/>
    <property type="match status" value="1"/>
</dbReference>
<sequence>MEVILLEKIDSLGQMGDLVSVKSGYARNYLIPQKKALRADHCNVKLFEERRAQLEADNRERKAKAEETLIILKNMAVTLVRAASDTGNLYGSVSARDISDAITEAGIKIHRHQVKLDKALKGLGVELVRIILHPEVTVNVTVNIARSQDEAISQLKAHSK</sequence>
<dbReference type="InterPro" id="IPR000244">
    <property type="entry name" value="Ribosomal_bL9"/>
</dbReference>
<comment type="similarity">
    <text evidence="1 7">Belongs to the bacterial ribosomal protein bL9 family.</text>
</comment>
<accession>V9TTF2</accession>
<dbReference type="InterPro" id="IPR036791">
    <property type="entry name" value="Ribosomal_bL9_C_sf"/>
</dbReference>